<dbReference type="OrthoDB" id="9758211at2"/>
<sequence>MHALAAATAPAQPLAQWLRLLWDAAPPLHLDSAAPYIADGGIHLPPQPLWQQHCAAAAHAAAHLVYSPRRFDAAGLVPTARALLALLEDARVEALAMRELPGLARLWRPLHTASPASGHGCEALLARLARALADPAYQDAHPWVAKGRRLFFLDEGLGLPALRTPDELRSAALRLGHDIGQMRLPFNSKGYRPSPAYRDDHRWMWAADQLDTVQPPPAPQPQPADAQAEPDPGEVPLPETVTHHPEWDRLIHRLRPDWARVVEQPAGAIAAVDLPLPAAPAPLARRLLAPLQALARPLAPRGRAADGERFHLEALLAWQTARRCGLAGDGRVFRARQPVAARATVWLLIDQSVSTAAALRTDPPGGPSVLQAAAAGVAATANALQALGVACGVAAFRSHGRHAVRWHTLQAPGASDADLLRQRLQALRPAGSTRLGAALRHATRQLAGGRAGARWVLLVSDGQPHDIDVHDPRYLVDDARQAVQAARRRGVRMACLHLAGQPAPEALRVFGRAGTQTVADLAALPRALRRLVG</sequence>
<keyword evidence="4" id="KW-1185">Reference proteome</keyword>
<protein>
    <recommendedName>
        <fullName evidence="2">VWFA domain-containing protein</fullName>
    </recommendedName>
</protein>
<dbReference type="AlphaFoldDB" id="A0A480ANC7"/>
<dbReference type="Proteomes" id="UP000301751">
    <property type="component" value="Unassembled WGS sequence"/>
</dbReference>
<name>A0A480ANC7_9BURK</name>
<dbReference type="SUPFAM" id="SSF53300">
    <property type="entry name" value="vWA-like"/>
    <property type="match status" value="1"/>
</dbReference>
<comment type="caution">
    <text evidence="3">The sequence shown here is derived from an EMBL/GenBank/DDBJ whole genome shotgun (WGS) entry which is preliminary data.</text>
</comment>
<feature type="region of interest" description="Disordered" evidence="1">
    <location>
        <begin position="211"/>
        <end position="235"/>
    </location>
</feature>
<evidence type="ECO:0000313" key="3">
    <source>
        <dbReference type="EMBL" id="GCL63159.1"/>
    </source>
</evidence>
<dbReference type="SMART" id="SM00327">
    <property type="entry name" value="VWA"/>
    <property type="match status" value="1"/>
</dbReference>
<dbReference type="RefSeq" id="WP_137732894.1">
    <property type="nucleotide sequence ID" value="NZ_BJCL01000004.1"/>
</dbReference>
<dbReference type="PANTHER" id="PTHR41248:SF1">
    <property type="entry name" value="NORD PROTEIN"/>
    <property type="match status" value="1"/>
</dbReference>
<accession>A0A480ANC7</accession>
<dbReference type="Gene3D" id="3.40.50.410">
    <property type="entry name" value="von Willebrand factor, type A domain"/>
    <property type="match status" value="1"/>
</dbReference>
<dbReference type="EMBL" id="BJCL01000004">
    <property type="protein sequence ID" value="GCL63159.1"/>
    <property type="molecule type" value="Genomic_DNA"/>
</dbReference>
<organism evidence="3 4">
    <name type="scientific">Pseudaquabacterium pictum</name>
    <dbReference type="NCBI Taxonomy" id="2315236"/>
    <lineage>
        <taxon>Bacteria</taxon>
        <taxon>Pseudomonadati</taxon>
        <taxon>Pseudomonadota</taxon>
        <taxon>Betaproteobacteria</taxon>
        <taxon>Burkholderiales</taxon>
        <taxon>Sphaerotilaceae</taxon>
        <taxon>Pseudaquabacterium</taxon>
    </lineage>
</organism>
<feature type="domain" description="VWFA" evidence="2">
    <location>
        <begin position="344"/>
        <end position="533"/>
    </location>
</feature>
<reference evidence="4" key="1">
    <citation type="submission" date="2019-03" db="EMBL/GenBank/DDBJ databases">
        <title>Aquabacterium pictum sp.nov., the first bacteriochlorophyll a-containing freshwater bacterium in the genus Aquabacterium of the class Betaproteobacteria.</title>
        <authorList>
            <person name="Hirose S."/>
            <person name="Tank M."/>
            <person name="Hara E."/>
            <person name="Tamaki H."/>
            <person name="Takaichi S."/>
            <person name="Haruta S."/>
            <person name="Hanada S."/>
        </authorList>
    </citation>
    <scope>NUCLEOTIDE SEQUENCE [LARGE SCALE GENOMIC DNA]</scope>
    <source>
        <strain evidence="4">W35</strain>
    </source>
</reference>
<dbReference type="PROSITE" id="PS50234">
    <property type="entry name" value="VWFA"/>
    <property type="match status" value="1"/>
</dbReference>
<dbReference type="PANTHER" id="PTHR41248">
    <property type="entry name" value="NORD PROTEIN"/>
    <property type="match status" value="1"/>
</dbReference>
<dbReference type="InterPro" id="IPR002035">
    <property type="entry name" value="VWF_A"/>
</dbReference>
<proteinExistence type="predicted"/>
<gene>
    <name evidence="3" type="ORF">AQPW35_22400</name>
</gene>
<dbReference type="Pfam" id="PF13519">
    <property type="entry name" value="VWA_2"/>
    <property type="match status" value="1"/>
</dbReference>
<dbReference type="InterPro" id="IPR036465">
    <property type="entry name" value="vWFA_dom_sf"/>
</dbReference>
<evidence type="ECO:0000313" key="4">
    <source>
        <dbReference type="Proteomes" id="UP000301751"/>
    </source>
</evidence>
<evidence type="ECO:0000259" key="2">
    <source>
        <dbReference type="PROSITE" id="PS50234"/>
    </source>
</evidence>
<evidence type="ECO:0000256" key="1">
    <source>
        <dbReference type="SAM" id="MobiDB-lite"/>
    </source>
</evidence>
<dbReference type="InterPro" id="IPR051928">
    <property type="entry name" value="NorD/CobT"/>
</dbReference>